<gene>
    <name evidence="8" type="ORF">GPA21_08085</name>
</gene>
<dbReference type="RefSeq" id="WP_168987697.1">
    <property type="nucleotide sequence ID" value="NZ_CAWPHM010000261.1"/>
</dbReference>
<dbReference type="Gene3D" id="2.60.40.4070">
    <property type="match status" value="1"/>
</dbReference>
<evidence type="ECO:0000256" key="5">
    <source>
        <dbReference type="RuleBase" id="RU362076"/>
    </source>
</evidence>
<accession>A0A972J8B0</accession>
<evidence type="ECO:0000313" key="8">
    <source>
        <dbReference type="EMBL" id="NMG02931.1"/>
    </source>
</evidence>
<evidence type="ECO:0000259" key="6">
    <source>
        <dbReference type="Pfam" id="PF13860"/>
    </source>
</evidence>
<evidence type="ECO:0000256" key="2">
    <source>
        <dbReference type="ARBA" id="ARBA00016013"/>
    </source>
</evidence>
<dbReference type="AlphaFoldDB" id="A0A972J8B0"/>
<dbReference type="Pfam" id="PF03963">
    <property type="entry name" value="FlgD"/>
    <property type="match status" value="1"/>
</dbReference>
<comment type="similarity">
    <text evidence="1 5">Belongs to the FlgD family.</text>
</comment>
<dbReference type="Pfam" id="PF13860">
    <property type="entry name" value="FlgD_ig"/>
    <property type="match status" value="1"/>
</dbReference>
<dbReference type="Proteomes" id="UP000599523">
    <property type="component" value="Unassembled WGS sequence"/>
</dbReference>
<organism evidence="8 9">
    <name type="scientific">Azoarcus taiwanensis</name>
    <dbReference type="NCBI Taxonomy" id="666964"/>
    <lineage>
        <taxon>Bacteria</taxon>
        <taxon>Pseudomonadati</taxon>
        <taxon>Pseudomonadota</taxon>
        <taxon>Betaproteobacteria</taxon>
        <taxon>Rhodocyclales</taxon>
        <taxon>Zoogloeaceae</taxon>
        <taxon>Azoarcus</taxon>
    </lineage>
</organism>
<evidence type="ECO:0000313" key="9">
    <source>
        <dbReference type="Proteomes" id="UP000599523"/>
    </source>
</evidence>
<evidence type="ECO:0000256" key="3">
    <source>
        <dbReference type="ARBA" id="ARBA00022795"/>
    </source>
</evidence>
<feature type="domain" description="FlgD/Vpr Ig-like" evidence="6">
    <location>
        <begin position="111"/>
        <end position="177"/>
    </location>
</feature>
<dbReference type="InterPro" id="IPR025963">
    <property type="entry name" value="FLgD_Tudor"/>
</dbReference>
<reference evidence="8" key="1">
    <citation type="submission" date="2019-12" db="EMBL/GenBank/DDBJ databases">
        <title>Comparative genomics gives insights into the taxonomy of the Azoarcus-Aromatoleum group and reveals separate origins of nif in the plant-associated Azoarcus and non-plant-associated Aromatoleum sub-groups.</title>
        <authorList>
            <person name="Lafos M."/>
            <person name="Maluk M."/>
            <person name="Batista M."/>
            <person name="Junghare M."/>
            <person name="Carmona M."/>
            <person name="Faoro H."/>
            <person name="Cruz L.M."/>
            <person name="Battistoni F."/>
            <person name="De Souza E."/>
            <person name="Pedrosa F."/>
            <person name="Chen W.-M."/>
            <person name="Poole P.S."/>
            <person name="Dixon R.A."/>
            <person name="James E.K."/>
        </authorList>
    </citation>
    <scope>NUCLEOTIDE SEQUENCE</scope>
    <source>
        <strain evidence="8">NSC3</strain>
    </source>
</reference>
<dbReference type="InterPro" id="IPR025965">
    <property type="entry name" value="FlgD/Vpr_Ig-like"/>
</dbReference>
<keyword evidence="9" id="KW-1185">Reference proteome</keyword>
<evidence type="ECO:0000256" key="4">
    <source>
        <dbReference type="ARBA" id="ARBA00024746"/>
    </source>
</evidence>
<dbReference type="Gene3D" id="2.30.30.910">
    <property type="match status" value="1"/>
</dbReference>
<proteinExistence type="inferred from homology"/>
<evidence type="ECO:0000256" key="1">
    <source>
        <dbReference type="ARBA" id="ARBA00010577"/>
    </source>
</evidence>
<name>A0A972J8B0_9RHOO</name>
<keyword evidence="8" id="KW-0966">Cell projection</keyword>
<sequence length="220" mass="23403">MSVINETKNVLASLGRNESVNKTANDDAQTRFLTLLTTQLRNQDPMNPLENAEVTSQLAQMSTVDGIERLNKMFQKFLDAQEAAETMNAAALVGRGVLVPGKGMILTEAGGVGGFVLDTPAQRVTLSIRDSAGIEVAKIELDDVEAGSHNYVWDGTSVSGERAASGLYTVSVTASEGDKNVAARTLEFGQVTGVMRGPRGADLQVGSLGIFQFNDIKQIL</sequence>
<comment type="function">
    <text evidence="4 5">Required for flagellar hook formation. May act as a scaffolding protein.</text>
</comment>
<keyword evidence="8" id="KW-0282">Flagellum</keyword>
<dbReference type="EMBL" id="WTVM01000037">
    <property type="protein sequence ID" value="NMG02931.1"/>
    <property type="molecule type" value="Genomic_DNA"/>
</dbReference>
<keyword evidence="8" id="KW-0969">Cilium</keyword>
<keyword evidence="3 5" id="KW-1005">Bacterial flagellum biogenesis</keyword>
<dbReference type="Pfam" id="PF13861">
    <property type="entry name" value="FLgD_tudor"/>
    <property type="match status" value="1"/>
</dbReference>
<evidence type="ECO:0000259" key="7">
    <source>
        <dbReference type="Pfam" id="PF13861"/>
    </source>
</evidence>
<feature type="domain" description="FlgD Tudor-like" evidence="7">
    <location>
        <begin position="86"/>
        <end position="217"/>
    </location>
</feature>
<dbReference type="GO" id="GO:0044781">
    <property type="term" value="P:bacterial-type flagellum organization"/>
    <property type="evidence" value="ECO:0007669"/>
    <property type="project" value="UniProtKB-UniRule"/>
</dbReference>
<dbReference type="InterPro" id="IPR005648">
    <property type="entry name" value="FlgD"/>
</dbReference>
<comment type="caution">
    <text evidence="8">The sequence shown here is derived from an EMBL/GenBank/DDBJ whole genome shotgun (WGS) entry which is preliminary data.</text>
</comment>
<protein>
    <recommendedName>
        <fullName evidence="2 5">Basal-body rod modification protein FlgD</fullName>
    </recommendedName>
</protein>